<keyword evidence="2" id="KW-0472">Membrane</keyword>
<evidence type="ECO:0000256" key="1">
    <source>
        <dbReference type="SAM" id="MobiDB-lite"/>
    </source>
</evidence>
<protein>
    <submittedName>
        <fullName evidence="4">KleE stable inheritance protein</fullName>
    </submittedName>
</protein>
<feature type="transmembrane region" description="Helical" evidence="2">
    <location>
        <begin position="41"/>
        <end position="63"/>
    </location>
</feature>
<dbReference type="EMBL" id="JAWXXR010000002">
    <property type="protein sequence ID" value="MDX6018650.1"/>
    <property type="molecule type" value="Genomic_DNA"/>
</dbReference>
<gene>
    <name evidence="4" type="primary">kleE</name>
    <name evidence="3" type="ORF">SIL79_20350</name>
    <name evidence="4" type="ORF">SIL79_20485</name>
</gene>
<keyword evidence="5" id="KW-1185">Reference proteome</keyword>
<dbReference type="GeneID" id="88625939"/>
<dbReference type="InterPro" id="IPR035362">
    <property type="entry name" value="KleE"/>
</dbReference>
<dbReference type="Proteomes" id="UP001272773">
    <property type="component" value="Unassembled WGS sequence"/>
</dbReference>
<sequence length="121" mass="13797">MSNIVQFPKSPQVTEEVSTGPVVNSDDSAKRPGRIYRAGRGILRFLWLLLVLFWPLLRLVVIADVTFQMFRMIYYWSSPEMNAGWVFLGHFSVLTLLTYLVASYPADDVLAAKKVDRKSNV</sequence>
<keyword evidence="2" id="KW-0812">Transmembrane</keyword>
<dbReference type="EMBL" id="JAWXXR010000001">
    <property type="protein sequence ID" value="MDX6018623.1"/>
    <property type="molecule type" value="Genomic_DNA"/>
</dbReference>
<name>A0ABU4QJG0_9GAMM</name>
<proteinExistence type="predicted"/>
<dbReference type="Pfam" id="PF17394">
    <property type="entry name" value="KleE"/>
    <property type="match status" value="1"/>
</dbReference>
<comment type="caution">
    <text evidence="4">The sequence shown here is derived from an EMBL/GenBank/DDBJ whole genome shotgun (WGS) entry which is preliminary data.</text>
</comment>
<feature type="compositionally biased region" description="Polar residues" evidence="1">
    <location>
        <begin position="1"/>
        <end position="26"/>
    </location>
</feature>
<evidence type="ECO:0000313" key="5">
    <source>
        <dbReference type="Proteomes" id="UP001272773"/>
    </source>
</evidence>
<evidence type="ECO:0000313" key="4">
    <source>
        <dbReference type="EMBL" id="MDX6018650.1"/>
    </source>
</evidence>
<evidence type="ECO:0000313" key="3">
    <source>
        <dbReference type="EMBL" id="MDX6018623.1"/>
    </source>
</evidence>
<keyword evidence="2" id="KW-1133">Transmembrane helix</keyword>
<feature type="region of interest" description="Disordered" evidence="1">
    <location>
        <begin position="1"/>
        <end position="30"/>
    </location>
</feature>
<accession>A0ABU4QJG0</accession>
<reference evidence="4 5" key="1">
    <citation type="submission" date="2023-11" db="EMBL/GenBank/DDBJ databases">
        <title>MicrobeMod: A computational toolkit for identifying prokaryotic methylation and restriction-modification with nanopore sequencing.</title>
        <authorList>
            <person name="Crits-Christoph A."/>
            <person name="Kang S.C."/>
            <person name="Lee H."/>
            <person name="Ostrov N."/>
        </authorList>
    </citation>
    <scope>NUCLEOTIDE SEQUENCE [LARGE SCALE GENOMIC DNA]</scope>
    <source>
        <strain evidence="4 5">ATCC BAA-2732</strain>
    </source>
</reference>
<feature type="transmembrane region" description="Helical" evidence="2">
    <location>
        <begin position="83"/>
        <end position="104"/>
    </location>
</feature>
<dbReference type="RefSeq" id="WP_319619946.1">
    <property type="nucleotide sequence ID" value="NZ_JAWXXR010000001.1"/>
</dbReference>
<evidence type="ECO:0000256" key="2">
    <source>
        <dbReference type="SAM" id="Phobius"/>
    </source>
</evidence>
<organism evidence="4 5">
    <name type="scientific">Shewanella indica</name>
    <dbReference type="NCBI Taxonomy" id="768528"/>
    <lineage>
        <taxon>Bacteria</taxon>
        <taxon>Pseudomonadati</taxon>
        <taxon>Pseudomonadota</taxon>
        <taxon>Gammaproteobacteria</taxon>
        <taxon>Alteromonadales</taxon>
        <taxon>Shewanellaceae</taxon>
        <taxon>Shewanella</taxon>
    </lineage>
</organism>